<evidence type="ECO:0000256" key="2">
    <source>
        <dbReference type="SAM" id="Phobius"/>
    </source>
</evidence>
<proteinExistence type="predicted"/>
<sequence length="159" mass="17375">MGEAFDPKDIKVLSDILALVLEESSGSAQNALDALRTRAQRNALTGGALKNLFISLATDPMRTGASAREAQLRQVIARLEGELRTQQIKVRTVQADLSRTQRDAYSLQAEVVTNKAQQPWRYIAIAFGVSAGLLLGVAATQLYHSLTDPPPIDRSIYLR</sequence>
<keyword evidence="2" id="KW-0812">Transmembrane</keyword>
<evidence type="ECO:0000256" key="1">
    <source>
        <dbReference type="SAM" id="Coils"/>
    </source>
</evidence>
<name>A0A9Q2FLU6_GLUJA</name>
<dbReference type="RefSeq" id="WP_010501998.1">
    <property type="nucleotide sequence ID" value="NZ_JABCQN010000004.1"/>
</dbReference>
<keyword evidence="1" id="KW-0175">Coiled coil</keyword>
<gene>
    <name evidence="3" type="ORF">HKD32_10390</name>
</gene>
<comment type="caution">
    <text evidence="3">The sequence shown here is derived from an EMBL/GenBank/DDBJ whole genome shotgun (WGS) entry which is preliminary data.</text>
</comment>
<feature type="transmembrane region" description="Helical" evidence="2">
    <location>
        <begin position="122"/>
        <end position="143"/>
    </location>
</feature>
<keyword evidence="2" id="KW-1133">Transmembrane helix</keyword>
<protein>
    <submittedName>
        <fullName evidence="3">Uncharacterized protein</fullName>
    </submittedName>
</protein>
<dbReference type="GeneID" id="81475106"/>
<dbReference type="OrthoDB" id="7273360at2"/>
<evidence type="ECO:0000313" key="3">
    <source>
        <dbReference type="EMBL" id="MBF0871253.1"/>
    </source>
</evidence>
<evidence type="ECO:0000313" key="4">
    <source>
        <dbReference type="Proteomes" id="UP000661006"/>
    </source>
</evidence>
<dbReference type="AlphaFoldDB" id="A0A9Q2FLU6"/>
<accession>A0A9Q2FLU6</accession>
<reference evidence="3" key="1">
    <citation type="submission" date="2020-04" db="EMBL/GenBank/DDBJ databases">
        <authorList>
            <person name="Sombolestani A."/>
        </authorList>
    </citation>
    <scope>NUCLEOTIDE SEQUENCE</scope>
    <source>
        <strain evidence="3">R71697</strain>
    </source>
</reference>
<dbReference type="Proteomes" id="UP000661006">
    <property type="component" value="Unassembled WGS sequence"/>
</dbReference>
<reference evidence="3" key="2">
    <citation type="submission" date="2020-11" db="EMBL/GenBank/DDBJ databases">
        <title>Description of novel Gluconobacter species.</title>
        <authorList>
            <person name="Cleenwerck I."/>
            <person name="Cnockaert M."/>
            <person name="Borremans W."/>
            <person name="Wieme A.D."/>
            <person name="De Vuyst L."/>
            <person name="Vandamme P."/>
        </authorList>
    </citation>
    <scope>NUCLEOTIDE SEQUENCE</scope>
    <source>
        <strain evidence="3">R71697</strain>
    </source>
</reference>
<feature type="coiled-coil region" evidence="1">
    <location>
        <begin position="69"/>
        <end position="96"/>
    </location>
</feature>
<organism evidence="3 4">
    <name type="scientific">Gluconobacter japonicus</name>
    <dbReference type="NCBI Taxonomy" id="376620"/>
    <lineage>
        <taxon>Bacteria</taxon>
        <taxon>Pseudomonadati</taxon>
        <taxon>Pseudomonadota</taxon>
        <taxon>Alphaproteobacteria</taxon>
        <taxon>Acetobacterales</taxon>
        <taxon>Acetobacteraceae</taxon>
        <taxon>Gluconobacter</taxon>
    </lineage>
</organism>
<dbReference type="EMBL" id="JABCQN010000004">
    <property type="protein sequence ID" value="MBF0871253.1"/>
    <property type="molecule type" value="Genomic_DNA"/>
</dbReference>
<keyword evidence="2" id="KW-0472">Membrane</keyword>